<evidence type="ECO:0000256" key="4">
    <source>
        <dbReference type="SAM" id="SignalP"/>
    </source>
</evidence>
<dbReference type="InterPro" id="IPR014148">
    <property type="entry name" value="VirB9"/>
</dbReference>
<keyword evidence="6" id="KW-1185">Reference proteome</keyword>
<keyword evidence="3" id="KW-0843">Virulence</keyword>
<dbReference type="InterPro" id="IPR010258">
    <property type="entry name" value="Conjugal_tfr_TrbG/VirB9/CagX"/>
</dbReference>
<evidence type="ECO:0000256" key="1">
    <source>
        <dbReference type="ARBA" id="ARBA00006135"/>
    </source>
</evidence>
<dbReference type="EMBL" id="JBHRSB010000016">
    <property type="protein sequence ID" value="MFC3003831.1"/>
    <property type="molecule type" value="Genomic_DNA"/>
</dbReference>
<evidence type="ECO:0000256" key="3">
    <source>
        <dbReference type="ARBA" id="ARBA00023026"/>
    </source>
</evidence>
<dbReference type="Pfam" id="PF03524">
    <property type="entry name" value="CagX"/>
    <property type="match status" value="1"/>
</dbReference>
<dbReference type="InterPro" id="IPR033645">
    <property type="entry name" value="VirB9/CagX/TrbG_C"/>
</dbReference>
<evidence type="ECO:0000313" key="6">
    <source>
        <dbReference type="Proteomes" id="UP001595420"/>
    </source>
</evidence>
<dbReference type="Gene3D" id="2.60.40.2500">
    <property type="match status" value="1"/>
</dbReference>
<organism evidence="5 6">
    <name type="scientific">Falsiroseomonas tokyonensis</name>
    <dbReference type="NCBI Taxonomy" id="430521"/>
    <lineage>
        <taxon>Bacteria</taxon>
        <taxon>Pseudomonadati</taxon>
        <taxon>Pseudomonadota</taxon>
        <taxon>Alphaproteobacteria</taxon>
        <taxon>Acetobacterales</taxon>
        <taxon>Roseomonadaceae</taxon>
        <taxon>Falsiroseomonas</taxon>
    </lineage>
</organism>
<dbReference type="InterPro" id="IPR038161">
    <property type="entry name" value="VirB9/CagX/TrbG_C_sf"/>
</dbReference>
<proteinExistence type="inferred from homology"/>
<reference evidence="6" key="1">
    <citation type="journal article" date="2019" name="Int. J. Syst. Evol. Microbiol.">
        <title>The Global Catalogue of Microorganisms (GCM) 10K type strain sequencing project: providing services to taxonomists for standard genome sequencing and annotation.</title>
        <authorList>
            <consortium name="The Broad Institute Genomics Platform"/>
            <consortium name="The Broad Institute Genome Sequencing Center for Infectious Disease"/>
            <person name="Wu L."/>
            <person name="Ma J."/>
        </authorList>
    </citation>
    <scope>NUCLEOTIDE SEQUENCE [LARGE SCALE GENOMIC DNA]</scope>
    <source>
        <strain evidence="6">CGMCC 1.16855</strain>
    </source>
</reference>
<name>A0ABV7C3S6_9PROT</name>
<gene>
    <name evidence="5" type="primary">virB9</name>
    <name evidence="5" type="ORF">ACFOD3_28310</name>
</gene>
<evidence type="ECO:0000313" key="5">
    <source>
        <dbReference type="EMBL" id="MFC3003831.1"/>
    </source>
</evidence>
<comment type="similarity">
    <text evidence="1">Belongs to the TrbG/VirB9 family.</text>
</comment>
<feature type="chain" id="PRO_5045337050" evidence="4">
    <location>
        <begin position="21"/>
        <end position="284"/>
    </location>
</feature>
<keyword evidence="2 4" id="KW-0732">Signal</keyword>
<protein>
    <submittedName>
        <fullName evidence="5">P-type conjugative transfer protein VirB9</fullName>
    </submittedName>
</protein>
<accession>A0ABV7C3S6</accession>
<comment type="caution">
    <text evidence="5">The sequence shown here is derived from an EMBL/GenBank/DDBJ whole genome shotgun (WGS) entry which is preliminary data.</text>
</comment>
<evidence type="ECO:0000256" key="2">
    <source>
        <dbReference type="ARBA" id="ARBA00022729"/>
    </source>
</evidence>
<dbReference type="CDD" id="cd06911">
    <property type="entry name" value="VirB9_CagX_TrbG"/>
    <property type="match status" value="1"/>
</dbReference>
<feature type="signal peptide" evidence="4">
    <location>
        <begin position="1"/>
        <end position="20"/>
    </location>
</feature>
<dbReference type="NCBIfam" id="TIGR02781">
    <property type="entry name" value="VirB9"/>
    <property type="match status" value="1"/>
</dbReference>
<dbReference type="RefSeq" id="WP_281419645.1">
    <property type="nucleotide sequence ID" value="NZ_JAFNJS010000016.1"/>
</dbReference>
<sequence length="284" mass="30699">MRAAIAAVLLASLSAMPALAVQEPQAGTRDPRVRTVVYDEMNVVRVVGTLLASTQVVFGPEEEIAHIAVGDAAAWQVAPAANLLFLKPTELRGPTNMQVVTRRSGGERRSYQFELQARDGAVTADAGEAMFKVIFRYPSDERRAAAARAAEARAAATERLARDRLDVDHFYGPRNWRYSAQGSTAIEATEVSDNGRLTAFRFPANAEVPAIYTVAPDGSEAIAARTVRGELVLVHATAAQFRLRRGGEVLCVFNHGYDPLGQNPGTGTVTPEVAREVRTPRSTR</sequence>
<dbReference type="Proteomes" id="UP001595420">
    <property type="component" value="Unassembled WGS sequence"/>
</dbReference>